<sequence>MSYKQTVIKNVDKINEASTENSVLKEMGLWITQGKTVALPTETVYGLGASAVCTEAVRAIFEAKNRPPDNPLIAHIADRAQLDTLGVTWTESMEKLMDAFWPGPLTLIFPLTAETPLSPLVTAGLSTVAVRIPEHEVARAVLKHAGVPIAAPSANRSGSPSPTTADHVYSDLHGKIDAVIDGGPCGYGVESTVVDCTAEICWILRPGGVTKEQIEQVLGPGTVRYSQSASSEEAPAAPGMKYRHYSPATSLYLMKGSEEIWQRKLRAFQEEGKKVAVLAVEENKSAWKQADAFLSLGSRRAPEETAAKLYAVLRELDTMEVDAAFCEVFSKEGIGTALMNRLEKAASSE</sequence>
<dbReference type="Proteomes" id="UP000199488">
    <property type="component" value="Unassembled WGS sequence"/>
</dbReference>
<evidence type="ECO:0000256" key="10">
    <source>
        <dbReference type="ARBA" id="ARBA00022840"/>
    </source>
</evidence>
<comment type="function">
    <text evidence="13">Required for the formation of a threonylcarbamoyl group on adenosine at position 37 (t(6)A37) in tRNAs that read codons beginning with adenine.</text>
</comment>
<evidence type="ECO:0000313" key="16">
    <source>
        <dbReference type="EMBL" id="SDW45618.1"/>
    </source>
</evidence>
<dbReference type="InterPro" id="IPR005145">
    <property type="entry name" value="Sua5_C"/>
</dbReference>
<feature type="binding site" evidence="14">
    <location>
        <position position="205"/>
    </location>
    <ligand>
        <name>ATP</name>
        <dbReference type="ChEBI" id="CHEBI:30616"/>
    </ligand>
</feature>
<dbReference type="PIRSF" id="PIRSF004930">
    <property type="entry name" value="Tln_factor_SUA5"/>
    <property type="match status" value="1"/>
</dbReference>
<dbReference type="AlphaFoldDB" id="A0A1H2TP93"/>
<evidence type="ECO:0000256" key="8">
    <source>
        <dbReference type="ARBA" id="ARBA00022695"/>
    </source>
</evidence>
<dbReference type="EC" id="2.7.7.87" evidence="3 13"/>
<dbReference type="FunFam" id="3.90.870.10:FF:000009">
    <property type="entry name" value="Threonylcarbamoyl-AMP synthase, putative"/>
    <property type="match status" value="1"/>
</dbReference>
<feature type="binding site" evidence="14">
    <location>
        <position position="127"/>
    </location>
    <ligand>
        <name>ATP</name>
        <dbReference type="ChEBI" id="CHEBI:30616"/>
    </ligand>
</feature>
<feature type="binding site" evidence="14">
    <location>
        <position position="66"/>
    </location>
    <ligand>
        <name>ATP</name>
        <dbReference type="ChEBI" id="CHEBI:30616"/>
    </ligand>
</feature>
<dbReference type="InterPro" id="IPR017945">
    <property type="entry name" value="DHBP_synth_RibB-like_a/b_dom"/>
</dbReference>
<dbReference type="GO" id="GO:0005524">
    <property type="term" value="F:ATP binding"/>
    <property type="evidence" value="ECO:0007669"/>
    <property type="project" value="UniProtKB-UniRule"/>
</dbReference>
<dbReference type="GO" id="GO:0005737">
    <property type="term" value="C:cytoplasm"/>
    <property type="evidence" value="ECO:0007669"/>
    <property type="project" value="UniProtKB-SubCell"/>
</dbReference>
<dbReference type="STRING" id="1122204.SAMN05421781_1504"/>
<feature type="binding site" evidence="14">
    <location>
        <position position="75"/>
    </location>
    <ligand>
        <name>L-threonine</name>
        <dbReference type="ChEBI" id="CHEBI:57926"/>
    </ligand>
</feature>
<protein>
    <recommendedName>
        <fullName evidence="4 13">Threonylcarbamoyl-AMP synthase</fullName>
        <shortName evidence="13">TC-AMP synthase</shortName>
        <ecNumber evidence="3 13">2.7.7.87</ecNumber>
    </recommendedName>
    <alternativeName>
        <fullName evidence="11 13">L-threonylcarbamoyladenylate synthase</fullName>
    </alternativeName>
</protein>
<dbReference type="InterPro" id="IPR050156">
    <property type="entry name" value="TC-AMP_synthase_SUA5"/>
</dbReference>
<feature type="binding site" evidence="14">
    <location>
        <position position="153"/>
    </location>
    <ligand>
        <name>ATP</name>
        <dbReference type="ChEBI" id="CHEBI:30616"/>
    </ligand>
</feature>
<feature type="binding site" evidence="14">
    <location>
        <position position="191"/>
    </location>
    <ligand>
        <name>L-threonine</name>
        <dbReference type="ChEBI" id="CHEBI:57926"/>
    </ligand>
</feature>
<dbReference type="EMBL" id="FNNC01000002">
    <property type="protein sequence ID" value="SDW45618.1"/>
    <property type="molecule type" value="Genomic_DNA"/>
</dbReference>
<feature type="binding site" evidence="14">
    <location>
        <position position="43"/>
    </location>
    <ligand>
        <name>L-threonine</name>
        <dbReference type="ChEBI" id="CHEBI:57926"/>
    </ligand>
</feature>
<dbReference type="NCBIfam" id="TIGR00057">
    <property type="entry name" value="L-threonylcarbamoyladenylate synthase"/>
    <property type="match status" value="1"/>
</dbReference>
<feature type="binding site" evidence="14">
    <location>
        <position position="161"/>
    </location>
    <ligand>
        <name>ATP</name>
        <dbReference type="ChEBI" id="CHEBI:30616"/>
    </ligand>
</feature>
<evidence type="ECO:0000259" key="15">
    <source>
        <dbReference type="PROSITE" id="PS51163"/>
    </source>
</evidence>
<evidence type="ECO:0000256" key="5">
    <source>
        <dbReference type="ARBA" id="ARBA00022490"/>
    </source>
</evidence>
<dbReference type="GO" id="GO:0003725">
    <property type="term" value="F:double-stranded RNA binding"/>
    <property type="evidence" value="ECO:0007669"/>
    <property type="project" value="UniProtKB-UniRule"/>
</dbReference>
<evidence type="ECO:0000256" key="11">
    <source>
        <dbReference type="ARBA" id="ARBA00029774"/>
    </source>
</evidence>
<keyword evidence="7 13" id="KW-0819">tRNA processing</keyword>
<dbReference type="InterPro" id="IPR038385">
    <property type="entry name" value="Sua5/YwlC_C"/>
</dbReference>
<comment type="similarity">
    <text evidence="2 13">Belongs to the SUA5 family.</text>
</comment>
<keyword evidence="10 13" id="KW-0067">ATP-binding</keyword>
<comment type="subcellular location">
    <subcellularLocation>
        <location evidence="1 13">Cytoplasm</location>
    </subcellularLocation>
</comment>
<gene>
    <name evidence="16" type="ORF">SAMN05421781_1504</name>
</gene>
<keyword evidence="6 13" id="KW-0808">Transferase</keyword>
<dbReference type="Gene3D" id="3.40.50.11030">
    <property type="entry name" value="Threonylcarbamoyl-AMP synthase, C-terminal domain"/>
    <property type="match status" value="1"/>
</dbReference>
<evidence type="ECO:0000256" key="9">
    <source>
        <dbReference type="ARBA" id="ARBA00022741"/>
    </source>
</evidence>
<evidence type="ECO:0000256" key="6">
    <source>
        <dbReference type="ARBA" id="ARBA00022679"/>
    </source>
</evidence>
<dbReference type="InterPro" id="IPR010923">
    <property type="entry name" value="T(6)A37_SUA5"/>
</dbReference>
<evidence type="ECO:0000313" key="17">
    <source>
        <dbReference type="Proteomes" id="UP000199488"/>
    </source>
</evidence>
<proteinExistence type="inferred from homology"/>
<name>A0A1H2TP93_9BACI</name>
<evidence type="ECO:0000256" key="2">
    <source>
        <dbReference type="ARBA" id="ARBA00007663"/>
    </source>
</evidence>
<comment type="catalytic activity">
    <reaction evidence="12 13">
        <text>L-threonine + hydrogencarbonate + ATP = L-threonylcarbamoyladenylate + diphosphate + H2O</text>
        <dbReference type="Rhea" id="RHEA:36407"/>
        <dbReference type="ChEBI" id="CHEBI:15377"/>
        <dbReference type="ChEBI" id="CHEBI:17544"/>
        <dbReference type="ChEBI" id="CHEBI:30616"/>
        <dbReference type="ChEBI" id="CHEBI:33019"/>
        <dbReference type="ChEBI" id="CHEBI:57926"/>
        <dbReference type="ChEBI" id="CHEBI:73682"/>
        <dbReference type="EC" id="2.7.7.87"/>
    </reaction>
</comment>
<dbReference type="SUPFAM" id="SSF55821">
    <property type="entry name" value="YrdC/RibB"/>
    <property type="match status" value="1"/>
</dbReference>
<dbReference type="GO" id="GO:0008033">
    <property type="term" value="P:tRNA processing"/>
    <property type="evidence" value="ECO:0007669"/>
    <property type="project" value="UniProtKB-KW"/>
</dbReference>
<organism evidence="16 17">
    <name type="scientific">Marinococcus luteus</name>
    <dbReference type="NCBI Taxonomy" id="1122204"/>
    <lineage>
        <taxon>Bacteria</taxon>
        <taxon>Bacillati</taxon>
        <taxon>Bacillota</taxon>
        <taxon>Bacilli</taxon>
        <taxon>Bacillales</taxon>
        <taxon>Bacillaceae</taxon>
        <taxon>Marinococcus</taxon>
    </lineage>
</organism>
<dbReference type="Pfam" id="PF03481">
    <property type="entry name" value="Sua5_C"/>
    <property type="match status" value="1"/>
</dbReference>
<dbReference type="OrthoDB" id="9814580at2"/>
<keyword evidence="8 13" id="KW-0548">Nucleotidyltransferase</keyword>
<evidence type="ECO:0000256" key="4">
    <source>
        <dbReference type="ARBA" id="ARBA00015492"/>
    </source>
</evidence>
<evidence type="ECO:0000256" key="3">
    <source>
        <dbReference type="ARBA" id="ARBA00012584"/>
    </source>
</evidence>
<dbReference type="GO" id="GO:0061710">
    <property type="term" value="F:L-threonylcarbamoyladenylate synthase"/>
    <property type="evidence" value="ECO:0007669"/>
    <property type="project" value="UniProtKB-EC"/>
</dbReference>
<dbReference type="InterPro" id="IPR006070">
    <property type="entry name" value="Sua5-like_dom"/>
</dbReference>
<dbReference type="GO" id="GO:0000049">
    <property type="term" value="F:tRNA binding"/>
    <property type="evidence" value="ECO:0007669"/>
    <property type="project" value="TreeGrafter"/>
</dbReference>
<evidence type="ECO:0000256" key="12">
    <source>
        <dbReference type="ARBA" id="ARBA00048366"/>
    </source>
</evidence>
<dbReference type="RefSeq" id="WP_091613179.1">
    <property type="nucleotide sequence ID" value="NZ_FNNC01000002.1"/>
</dbReference>
<evidence type="ECO:0000256" key="14">
    <source>
        <dbReference type="PIRSR" id="PIRSR004930-1"/>
    </source>
</evidence>
<dbReference type="GO" id="GO:0006450">
    <property type="term" value="P:regulation of translational fidelity"/>
    <property type="evidence" value="ECO:0007669"/>
    <property type="project" value="TreeGrafter"/>
</dbReference>
<evidence type="ECO:0000256" key="7">
    <source>
        <dbReference type="ARBA" id="ARBA00022694"/>
    </source>
</evidence>
<dbReference type="Pfam" id="PF01300">
    <property type="entry name" value="Sua5_yciO_yrdC"/>
    <property type="match status" value="1"/>
</dbReference>
<feature type="binding site" evidence="14">
    <location>
        <position position="151"/>
    </location>
    <ligand>
        <name>L-threonine</name>
        <dbReference type="ChEBI" id="CHEBI:57926"/>
    </ligand>
</feature>
<feature type="binding site" evidence="14">
    <location>
        <position position="70"/>
    </location>
    <ligand>
        <name>ATP</name>
        <dbReference type="ChEBI" id="CHEBI:30616"/>
    </ligand>
</feature>
<dbReference type="PROSITE" id="PS51163">
    <property type="entry name" value="YRDC"/>
    <property type="match status" value="1"/>
</dbReference>
<dbReference type="Gene3D" id="3.90.870.10">
    <property type="entry name" value="DHBP synthase"/>
    <property type="match status" value="1"/>
</dbReference>
<dbReference type="PANTHER" id="PTHR17490">
    <property type="entry name" value="SUA5"/>
    <property type="match status" value="1"/>
</dbReference>
<accession>A0A1H2TP93</accession>
<keyword evidence="17" id="KW-1185">Reference proteome</keyword>
<feature type="binding site" evidence="14">
    <location>
        <position position="131"/>
    </location>
    <ligand>
        <name>L-threonine</name>
        <dbReference type="ChEBI" id="CHEBI:57926"/>
    </ligand>
</feature>
<evidence type="ECO:0000256" key="1">
    <source>
        <dbReference type="ARBA" id="ARBA00004496"/>
    </source>
</evidence>
<evidence type="ECO:0000256" key="13">
    <source>
        <dbReference type="PIRNR" id="PIRNR004930"/>
    </source>
</evidence>
<keyword evidence="9 13" id="KW-0547">Nucleotide-binding</keyword>
<reference evidence="16 17" key="1">
    <citation type="submission" date="2016-10" db="EMBL/GenBank/DDBJ databases">
        <authorList>
            <person name="de Groot N.N."/>
        </authorList>
    </citation>
    <scope>NUCLEOTIDE SEQUENCE [LARGE SCALE GENOMIC DNA]</scope>
    <source>
        <strain evidence="16 17">DSM 23126</strain>
    </source>
</reference>
<dbReference type="PANTHER" id="PTHR17490:SF16">
    <property type="entry name" value="THREONYLCARBAMOYL-AMP SYNTHASE"/>
    <property type="match status" value="1"/>
</dbReference>
<feature type="domain" description="YrdC-like" evidence="15">
    <location>
        <begin position="21"/>
        <end position="209"/>
    </location>
</feature>
<feature type="binding site" evidence="14">
    <location>
        <position position="245"/>
    </location>
    <ligand>
        <name>ATP</name>
        <dbReference type="ChEBI" id="CHEBI:30616"/>
    </ligand>
</feature>
<keyword evidence="5 13" id="KW-0963">Cytoplasm</keyword>